<comment type="caution">
    <text evidence="9">The sequence shown here is derived from an EMBL/GenBank/DDBJ whole genome shotgun (WGS) entry which is preliminary data.</text>
</comment>
<feature type="transmembrane region" description="Helical" evidence="7">
    <location>
        <begin position="5"/>
        <end position="23"/>
    </location>
</feature>
<dbReference type="InterPro" id="IPR004869">
    <property type="entry name" value="MMPL_dom"/>
</dbReference>
<keyword evidence="10" id="KW-1185">Reference proteome</keyword>
<keyword evidence="6 7" id="KW-0472">Membrane</keyword>
<evidence type="ECO:0000256" key="5">
    <source>
        <dbReference type="ARBA" id="ARBA00022989"/>
    </source>
</evidence>
<feature type="transmembrane region" description="Helical" evidence="7">
    <location>
        <begin position="201"/>
        <end position="222"/>
    </location>
</feature>
<feature type="transmembrane region" description="Helical" evidence="7">
    <location>
        <begin position="903"/>
        <end position="922"/>
    </location>
</feature>
<comment type="subcellular location">
    <subcellularLocation>
        <location evidence="1">Cell membrane</location>
        <topology evidence="1">Multi-pass membrane protein</topology>
    </subcellularLocation>
</comment>
<evidence type="ECO:0000256" key="6">
    <source>
        <dbReference type="ARBA" id="ARBA00023136"/>
    </source>
</evidence>
<keyword evidence="3" id="KW-1003">Cell membrane</keyword>
<feature type="transmembrane region" description="Helical" evidence="7">
    <location>
        <begin position="1004"/>
        <end position="1026"/>
    </location>
</feature>
<dbReference type="RefSeq" id="WP_225421806.1">
    <property type="nucleotide sequence ID" value="NZ_JBHSSI010000028.1"/>
</dbReference>
<organism evidence="9 10">
    <name type="scientific">Levilactobacillus fujinensis</name>
    <dbReference type="NCBI Taxonomy" id="2486024"/>
    <lineage>
        <taxon>Bacteria</taxon>
        <taxon>Bacillati</taxon>
        <taxon>Bacillota</taxon>
        <taxon>Bacilli</taxon>
        <taxon>Lactobacillales</taxon>
        <taxon>Lactobacillaceae</taxon>
        <taxon>Levilactobacillus</taxon>
    </lineage>
</organism>
<evidence type="ECO:0000256" key="3">
    <source>
        <dbReference type="ARBA" id="ARBA00022475"/>
    </source>
</evidence>
<feature type="transmembrane region" description="Helical" evidence="7">
    <location>
        <begin position="281"/>
        <end position="303"/>
    </location>
</feature>
<evidence type="ECO:0000256" key="7">
    <source>
        <dbReference type="SAM" id="Phobius"/>
    </source>
</evidence>
<protein>
    <submittedName>
        <fullName evidence="9">MMPL family transporter</fullName>
    </submittedName>
</protein>
<feature type="transmembrane region" description="Helical" evidence="7">
    <location>
        <begin position="1032"/>
        <end position="1054"/>
    </location>
</feature>
<evidence type="ECO:0000256" key="2">
    <source>
        <dbReference type="ARBA" id="ARBA00010157"/>
    </source>
</evidence>
<evidence type="ECO:0000313" key="9">
    <source>
        <dbReference type="EMBL" id="MFC6260291.1"/>
    </source>
</evidence>
<feature type="transmembrane region" description="Helical" evidence="7">
    <location>
        <begin position="358"/>
        <end position="378"/>
    </location>
</feature>
<keyword evidence="4 7" id="KW-0812">Transmembrane</keyword>
<dbReference type="InterPro" id="IPR050545">
    <property type="entry name" value="Mycobact_MmpL"/>
</dbReference>
<gene>
    <name evidence="9" type="ORF">ACFP1C_04965</name>
</gene>
<evidence type="ECO:0000313" key="10">
    <source>
        <dbReference type="Proteomes" id="UP001596283"/>
    </source>
</evidence>
<feature type="transmembrane region" description="Helical" evidence="7">
    <location>
        <begin position="309"/>
        <end position="337"/>
    </location>
</feature>
<dbReference type="PANTHER" id="PTHR33406:SF6">
    <property type="entry name" value="MEMBRANE PROTEIN YDGH-RELATED"/>
    <property type="match status" value="1"/>
</dbReference>
<dbReference type="EMBL" id="JBHSSI010000028">
    <property type="protein sequence ID" value="MFC6260291.1"/>
    <property type="molecule type" value="Genomic_DNA"/>
</dbReference>
<feature type="transmembrane region" description="Helical" evidence="7">
    <location>
        <begin position="929"/>
        <end position="950"/>
    </location>
</feature>
<dbReference type="Pfam" id="PF03176">
    <property type="entry name" value="MMPL"/>
    <property type="match status" value="2"/>
</dbReference>
<sequence>MNKHYIWNVLGWLVIVMLAVLTIPNMSKLVADKGQITVPSSYQSTRATNMQKQWGRSQRGTTAVVVVFNNGDSALTSSQNDQIDKTINRIKNHEDQYEIRSITAASDSSTAASQLISKDKSTQLLQLNVHKSSSHSISSIRSQITKLAKTSGVKTYVTGADVLNQDFSDATQAGVQKTEIIAAIFIFLVLWLVFRSPVTPLFSLLTVGVSVITSISVVANLVDRFNFPFSNFTQVFIVIVLFGIGTDYNILLYNEFRERLARGKDRYTATKEAIKIGGRTVLYSGLSVLIGMSVLGFANFSLYRSAVGIAVGVVVLLAVLLTLNPFFMAICGPHMFWPIKKFQGEGDSHLWHGMAKHAMIRPVITLIVTGIVFVPLALSSHGTLDYDNLVEIGDSVPAKQGFKIVQSHFSKGTAEPTTIYIQSNHKLDNEKSLLLIDRLTKQLQGSTGVKTVASATQPGGKAIKALYVRNQMSTVTSGLVKAQKGVNKVNKGLKSANSQLSKQNVASSVKSAKTLASGAQQVSTGTSQLQSAIAQVSTGVNSLNSQVSSASGGKQAAQLAELEAALPQLNAAIQQLNTQVSSSSTSTSGVTSSLTTIGTQTKDIATQLQNIKSSVGNLPSVSASTVAAAFSAKGVPLSAAQKQVLAGVLEQQTAAQNQLKASLSSSLTKIGSDASAIGAADQSVASQLQSLQSATATLQSAVATLAQKSNIVLPGAATALQTASSQSSQLASATSQLSSAMFTINGKMPSLVSGASQVAAGNQTMAEKLAAMSKQLTALRKGLTSASSGLTQVSSGVGTANSYLKGLQKSAAAETFYIPSKQLHGSTFKESLNTYMSPSRKITKLTVVLKDDPSSAAAMARLPKLEKVVTGSLKGTSLSGAKVAFGGNTSQTNDINEMASGDFTRTVIIMLAGIFIALMVVTRSLVQPIVIEGILVVAYSGALTIVHWLVKPVLGADMLTWNTPFFTFVMLISLGVDYSIFLMRKYREFLHEPGATSDKMLRAATVIGTVVISAGIILSGTFAALIPSGVMTLIQIALAVIIGIVLLIILLPIVMPAVMKITYPYPYSKMGEAPVNDEDGDQPQTRRNRKD</sequence>
<feature type="domain" description="Membrane transport protein MMPL" evidence="8">
    <location>
        <begin position="735"/>
        <end position="1061"/>
    </location>
</feature>
<accession>A0ABW1TEN6</accession>
<evidence type="ECO:0000259" key="8">
    <source>
        <dbReference type="Pfam" id="PF03176"/>
    </source>
</evidence>
<name>A0ABW1TEN6_9LACO</name>
<keyword evidence="5 7" id="KW-1133">Transmembrane helix</keyword>
<dbReference type="Gene3D" id="1.20.1640.10">
    <property type="entry name" value="Multidrug efflux transporter AcrB transmembrane domain"/>
    <property type="match status" value="2"/>
</dbReference>
<proteinExistence type="inferred from homology"/>
<dbReference type="SUPFAM" id="SSF82866">
    <property type="entry name" value="Multidrug efflux transporter AcrB transmembrane domain"/>
    <property type="match status" value="2"/>
</dbReference>
<feature type="transmembrane region" description="Helical" evidence="7">
    <location>
        <begin position="965"/>
        <end position="983"/>
    </location>
</feature>
<feature type="transmembrane region" description="Helical" evidence="7">
    <location>
        <begin position="178"/>
        <end position="194"/>
    </location>
</feature>
<dbReference type="Proteomes" id="UP001596283">
    <property type="component" value="Unassembled WGS sequence"/>
</dbReference>
<evidence type="ECO:0000256" key="1">
    <source>
        <dbReference type="ARBA" id="ARBA00004651"/>
    </source>
</evidence>
<feature type="domain" description="Membrane transport protein MMPL" evidence="8">
    <location>
        <begin position="40"/>
        <end position="363"/>
    </location>
</feature>
<evidence type="ECO:0000256" key="4">
    <source>
        <dbReference type="ARBA" id="ARBA00022692"/>
    </source>
</evidence>
<comment type="similarity">
    <text evidence="2">Belongs to the resistance-nodulation-cell division (RND) (TC 2.A.6) family. MmpL subfamily.</text>
</comment>
<dbReference type="PANTHER" id="PTHR33406">
    <property type="entry name" value="MEMBRANE PROTEIN MJ1562-RELATED"/>
    <property type="match status" value="1"/>
</dbReference>
<reference evidence="10" key="1">
    <citation type="journal article" date="2019" name="Int. J. Syst. Evol. Microbiol.">
        <title>The Global Catalogue of Microorganisms (GCM) 10K type strain sequencing project: providing services to taxonomists for standard genome sequencing and annotation.</title>
        <authorList>
            <consortium name="The Broad Institute Genomics Platform"/>
            <consortium name="The Broad Institute Genome Sequencing Center for Infectious Disease"/>
            <person name="Wu L."/>
            <person name="Ma J."/>
        </authorList>
    </citation>
    <scope>NUCLEOTIDE SEQUENCE [LARGE SCALE GENOMIC DNA]</scope>
    <source>
        <strain evidence="10">CCM 8908</strain>
    </source>
</reference>
<feature type="transmembrane region" description="Helical" evidence="7">
    <location>
        <begin position="234"/>
        <end position="254"/>
    </location>
</feature>